<feature type="non-terminal residue" evidence="7">
    <location>
        <position position="322"/>
    </location>
</feature>
<feature type="binding site" evidence="5">
    <location>
        <position position="290"/>
    </location>
    <ligand>
        <name>Fe cation</name>
        <dbReference type="ChEBI" id="CHEBI:24875"/>
        <note>catalytic</note>
    </ligand>
</feature>
<feature type="binding site" evidence="5">
    <location>
        <position position="288"/>
    </location>
    <ligand>
        <name>Fe cation</name>
        <dbReference type="ChEBI" id="CHEBI:24875"/>
        <note>catalytic</note>
    </ligand>
</feature>
<dbReference type="InterPro" id="IPR027450">
    <property type="entry name" value="AlkB-like"/>
</dbReference>
<dbReference type="SUPFAM" id="SSF51197">
    <property type="entry name" value="Clavaminate synthase-like"/>
    <property type="match status" value="1"/>
</dbReference>
<evidence type="ECO:0000313" key="7">
    <source>
        <dbReference type="EMBL" id="ORX90003.1"/>
    </source>
</evidence>
<evidence type="ECO:0000256" key="2">
    <source>
        <dbReference type="ARBA" id="ARBA00022964"/>
    </source>
</evidence>
<comment type="cofactor">
    <cofactor evidence="5">
        <name>Fe(2+)</name>
        <dbReference type="ChEBI" id="CHEBI:29033"/>
    </cofactor>
    <text evidence="5">Binds 1 Fe(2+) ion per subunit.</text>
</comment>
<evidence type="ECO:0000259" key="6">
    <source>
        <dbReference type="Pfam" id="PF13532"/>
    </source>
</evidence>
<evidence type="ECO:0000313" key="8">
    <source>
        <dbReference type="Proteomes" id="UP000193498"/>
    </source>
</evidence>
<dbReference type="GO" id="GO:0005634">
    <property type="term" value="C:nucleus"/>
    <property type="evidence" value="ECO:0007669"/>
    <property type="project" value="TreeGrafter"/>
</dbReference>
<dbReference type="Pfam" id="PF13532">
    <property type="entry name" value="2OG-FeII_Oxy_2"/>
    <property type="match status" value="1"/>
</dbReference>
<keyword evidence="4 5" id="KW-0408">Iron</keyword>
<keyword evidence="8" id="KW-1185">Reference proteome</keyword>
<evidence type="ECO:0000256" key="1">
    <source>
        <dbReference type="ARBA" id="ARBA00022723"/>
    </source>
</evidence>
<evidence type="ECO:0000256" key="3">
    <source>
        <dbReference type="ARBA" id="ARBA00023002"/>
    </source>
</evidence>
<keyword evidence="3" id="KW-0560">Oxidoreductase</keyword>
<dbReference type="InterPro" id="IPR004574">
    <property type="entry name" value="Alkb"/>
</dbReference>
<dbReference type="GO" id="GO:0046872">
    <property type="term" value="F:metal ion binding"/>
    <property type="evidence" value="ECO:0007669"/>
    <property type="project" value="UniProtKB-KW"/>
</dbReference>
<organism evidence="7 8">
    <name type="scientific">Basidiobolus meristosporus CBS 931.73</name>
    <dbReference type="NCBI Taxonomy" id="1314790"/>
    <lineage>
        <taxon>Eukaryota</taxon>
        <taxon>Fungi</taxon>
        <taxon>Fungi incertae sedis</taxon>
        <taxon>Zoopagomycota</taxon>
        <taxon>Entomophthoromycotina</taxon>
        <taxon>Basidiobolomycetes</taxon>
        <taxon>Basidiobolales</taxon>
        <taxon>Basidiobolaceae</taxon>
        <taxon>Basidiobolus</taxon>
    </lineage>
</organism>
<dbReference type="FunCoup" id="A0A1Y1XW96">
    <property type="interactions" value="637"/>
</dbReference>
<reference evidence="7 8" key="1">
    <citation type="submission" date="2016-07" db="EMBL/GenBank/DDBJ databases">
        <title>Pervasive Adenine N6-methylation of Active Genes in Fungi.</title>
        <authorList>
            <consortium name="DOE Joint Genome Institute"/>
            <person name="Mondo S.J."/>
            <person name="Dannebaum R.O."/>
            <person name="Kuo R.C."/>
            <person name="Labutti K."/>
            <person name="Haridas S."/>
            <person name="Kuo A."/>
            <person name="Salamov A."/>
            <person name="Ahrendt S.R."/>
            <person name="Lipzen A."/>
            <person name="Sullivan W."/>
            <person name="Andreopoulos W.B."/>
            <person name="Clum A."/>
            <person name="Lindquist E."/>
            <person name="Daum C."/>
            <person name="Ramamoorthy G.K."/>
            <person name="Gryganskyi A."/>
            <person name="Culley D."/>
            <person name="Magnuson J.K."/>
            <person name="James T.Y."/>
            <person name="O'Malley M.A."/>
            <person name="Stajich J.E."/>
            <person name="Spatafora J.W."/>
            <person name="Visel A."/>
            <person name="Grigoriev I.V."/>
        </authorList>
    </citation>
    <scope>NUCLEOTIDE SEQUENCE [LARGE SCALE GENOMIC DNA]</scope>
    <source>
        <strain evidence="7 8">CBS 931.73</strain>
    </source>
</reference>
<evidence type="ECO:0000256" key="5">
    <source>
        <dbReference type="PIRSR" id="PIRSR604574-2"/>
    </source>
</evidence>
<keyword evidence="1 5" id="KW-0479">Metal-binding</keyword>
<dbReference type="OrthoDB" id="6614653at2759"/>
<dbReference type="PANTHER" id="PTHR16557">
    <property type="entry name" value="ALKYLATED DNA REPAIR PROTEIN ALKB-RELATED"/>
    <property type="match status" value="1"/>
</dbReference>
<dbReference type="PANTHER" id="PTHR16557:SF2">
    <property type="entry name" value="NUCLEIC ACID DIOXYGENASE ALKBH1"/>
    <property type="match status" value="1"/>
</dbReference>
<dbReference type="InParanoid" id="A0A1Y1XW96"/>
<dbReference type="Gene3D" id="2.60.120.590">
    <property type="entry name" value="Alpha-ketoglutarate-dependent dioxygenase AlkB-like"/>
    <property type="match status" value="1"/>
</dbReference>
<name>A0A1Y1XW96_9FUNG</name>
<feature type="domain" description="Alpha-ketoglutarate-dependent dioxygenase AlkB-like" evidence="6">
    <location>
        <begin position="204"/>
        <end position="319"/>
    </location>
</feature>
<comment type="caution">
    <text evidence="7">The sequence shown here is derived from an EMBL/GenBank/DDBJ whole genome shotgun (WGS) entry which is preliminary data.</text>
</comment>
<dbReference type="AlphaFoldDB" id="A0A1Y1XW96"/>
<dbReference type="InterPro" id="IPR037151">
    <property type="entry name" value="AlkB-like_sf"/>
</dbReference>
<keyword evidence="2" id="KW-0223">Dioxygenase</keyword>
<accession>A0A1Y1XW96</accession>
<gene>
    <name evidence="7" type="ORF">K493DRAFT_340280</name>
</gene>
<protein>
    <recommendedName>
        <fullName evidence="6">Alpha-ketoglutarate-dependent dioxygenase AlkB-like domain-containing protein</fullName>
    </recommendedName>
</protein>
<evidence type="ECO:0000256" key="4">
    <source>
        <dbReference type="ARBA" id="ARBA00023004"/>
    </source>
</evidence>
<dbReference type="GO" id="GO:0051213">
    <property type="term" value="F:dioxygenase activity"/>
    <property type="evidence" value="ECO:0007669"/>
    <property type="project" value="UniProtKB-KW"/>
</dbReference>
<dbReference type="STRING" id="1314790.A0A1Y1XW96"/>
<proteinExistence type="predicted"/>
<dbReference type="GO" id="GO:0005737">
    <property type="term" value="C:cytoplasm"/>
    <property type="evidence" value="ECO:0007669"/>
    <property type="project" value="TreeGrafter"/>
</dbReference>
<sequence length="322" mass="36354">MSDTTKAPKFKSRRQEKLALKNAQSNKSYVNQTAFRAIERKYRTRLPPPDFSDVLDFANLENNTPENLDKIVRLELKHSLAQLSPLFGTNEHNQGRLCYTLKDHPGNLPRGFTSFAPDAQRNVIKSCLREHAKHPNLSNLDAHYDVPDAGIWSLYQKSVKGEITPQDAIYYVPLKEKSDDEDEVGAYGDAPKDSNLAVLPPFQLVRRLRWITCGYQYNWLDKTYALEKRYPFPEDIGEIATAVTKAIEGVGYTGIDGQGYINQYEGDKFSPEAGVINYYQLKDSLMAHVDKSEINMDAPLISFSLGHSCIYLLGGATRDITP</sequence>
<dbReference type="Proteomes" id="UP000193498">
    <property type="component" value="Unassembled WGS sequence"/>
</dbReference>
<dbReference type="EMBL" id="MCFE01000406">
    <property type="protein sequence ID" value="ORX90003.1"/>
    <property type="molecule type" value="Genomic_DNA"/>
</dbReference>